<dbReference type="Proteomes" id="UP001524478">
    <property type="component" value="Unassembled WGS sequence"/>
</dbReference>
<dbReference type="InterPro" id="IPR000979">
    <property type="entry name" value="Phosphodiesterase_MJ0936/Vps29"/>
</dbReference>
<reference evidence="4 5" key="1">
    <citation type="submission" date="2022-06" db="EMBL/GenBank/DDBJ databases">
        <title>Isolation of gut microbiota from human fecal samples.</title>
        <authorList>
            <person name="Pamer E.G."/>
            <person name="Barat B."/>
            <person name="Waligurski E."/>
            <person name="Medina S."/>
            <person name="Paddock L."/>
            <person name="Mostad J."/>
        </authorList>
    </citation>
    <scope>NUCLEOTIDE SEQUENCE [LARGE SCALE GENOMIC DNA]</scope>
    <source>
        <strain evidence="4 5">DFI.7.95</strain>
    </source>
</reference>
<comment type="cofactor">
    <cofactor evidence="2">
        <name>a divalent metal cation</name>
        <dbReference type="ChEBI" id="CHEBI:60240"/>
    </cofactor>
</comment>
<dbReference type="PANTHER" id="PTHR42850:SF2">
    <property type="entry name" value="BLL5683 PROTEIN"/>
    <property type="match status" value="1"/>
</dbReference>
<dbReference type="InterPro" id="IPR029052">
    <property type="entry name" value="Metallo-depent_PP-like"/>
</dbReference>
<dbReference type="PANTHER" id="PTHR42850">
    <property type="entry name" value="METALLOPHOSPHOESTERASE"/>
    <property type="match status" value="1"/>
</dbReference>
<dbReference type="NCBIfam" id="TIGR00040">
    <property type="entry name" value="yfcE"/>
    <property type="match status" value="1"/>
</dbReference>
<dbReference type="Gene3D" id="3.60.21.10">
    <property type="match status" value="1"/>
</dbReference>
<evidence type="ECO:0000259" key="3">
    <source>
        <dbReference type="Pfam" id="PF12850"/>
    </source>
</evidence>
<organism evidence="4 5">
    <name type="scientific">Tissierella carlieri</name>
    <dbReference type="NCBI Taxonomy" id="689904"/>
    <lineage>
        <taxon>Bacteria</taxon>
        <taxon>Bacillati</taxon>
        <taxon>Bacillota</taxon>
        <taxon>Tissierellia</taxon>
        <taxon>Tissierellales</taxon>
        <taxon>Tissierellaceae</taxon>
        <taxon>Tissierella</taxon>
    </lineage>
</organism>
<dbReference type="InterPro" id="IPR050126">
    <property type="entry name" value="Ap4A_hydrolase"/>
</dbReference>
<gene>
    <name evidence="4" type="ORF">NE686_13135</name>
</gene>
<evidence type="ECO:0000313" key="5">
    <source>
        <dbReference type="Proteomes" id="UP001524478"/>
    </source>
</evidence>
<accession>A0ABT1SC26</accession>
<dbReference type="EMBL" id="JANGAC010000010">
    <property type="protein sequence ID" value="MCQ4924039.1"/>
    <property type="molecule type" value="Genomic_DNA"/>
</dbReference>
<comment type="caution">
    <text evidence="4">The sequence shown here is derived from an EMBL/GenBank/DDBJ whole genome shotgun (WGS) entry which is preliminary data.</text>
</comment>
<keyword evidence="2" id="KW-0479">Metal-binding</keyword>
<dbReference type="EC" id="3.1.4.-" evidence="2"/>
<keyword evidence="5" id="KW-1185">Reference proteome</keyword>
<comment type="similarity">
    <text evidence="1 2">Belongs to the metallophosphoesterase superfamily. YfcE family.</text>
</comment>
<proteinExistence type="inferred from homology"/>
<evidence type="ECO:0000256" key="2">
    <source>
        <dbReference type="RuleBase" id="RU362039"/>
    </source>
</evidence>
<protein>
    <recommendedName>
        <fullName evidence="2">Phosphoesterase</fullName>
        <ecNumber evidence="2">3.1.4.-</ecNumber>
    </recommendedName>
</protein>
<dbReference type="InterPro" id="IPR024654">
    <property type="entry name" value="Calcineurin-like_PHP_lpxH"/>
</dbReference>
<feature type="domain" description="Calcineurin-like phosphoesterase" evidence="3">
    <location>
        <begin position="1"/>
        <end position="202"/>
    </location>
</feature>
<evidence type="ECO:0000313" key="4">
    <source>
        <dbReference type="EMBL" id="MCQ4924039.1"/>
    </source>
</evidence>
<name>A0ABT1SC26_9FIRM</name>
<dbReference type="PIRSF" id="PIRSF000883">
    <property type="entry name" value="Pesterase_MJ0912"/>
    <property type="match status" value="1"/>
</dbReference>
<evidence type="ECO:0000256" key="1">
    <source>
        <dbReference type="ARBA" id="ARBA00008950"/>
    </source>
</evidence>
<dbReference type="InterPro" id="IPR011152">
    <property type="entry name" value="Pesterase_MJ0912"/>
</dbReference>
<sequence>MRIALVADIHSNYFAFEAVLKDIDNREIDKIFFLGDYVFGGYASNETVDLLMHCQNQSQKHLIISGNIDKLITPIEENADWIYPVNKQIYNELGIKRISFLKSLPENILIEEEGISIYLCHNPSEIEVFTLVDSLRREHNIPNMRGLVEISDDMKSDVCIFGHYHLFMDEKVNGKRFICPSSVGMPFNGDPRAQYMILDICEGNISTSRQYVEYDKLKLIEGFDKKGYFEKYDNWSMNMITTILTAHNYIGTQDFRRQAHSGD</sequence>
<dbReference type="SUPFAM" id="SSF56300">
    <property type="entry name" value="Metallo-dependent phosphatases"/>
    <property type="match status" value="1"/>
</dbReference>
<dbReference type="Pfam" id="PF12850">
    <property type="entry name" value="Metallophos_2"/>
    <property type="match status" value="1"/>
</dbReference>